<comment type="caution">
    <text evidence="7">The sequence shown here is derived from an EMBL/GenBank/DDBJ whole genome shotgun (WGS) entry which is preliminary data.</text>
</comment>
<gene>
    <name evidence="7" type="ORF">IV203_011368</name>
</gene>
<dbReference type="GO" id="GO:0016212">
    <property type="term" value="F:kynurenine-oxoglutarate transaminase activity"/>
    <property type="evidence" value="ECO:0007669"/>
    <property type="project" value="TreeGrafter"/>
</dbReference>
<dbReference type="OrthoDB" id="2414662at2759"/>
<reference evidence="7" key="2">
    <citation type="submission" date="2021-04" db="EMBL/GenBank/DDBJ databases">
        <authorList>
            <person name="Podell S."/>
        </authorList>
    </citation>
    <scope>NUCLEOTIDE SEQUENCE</scope>
    <source>
        <strain evidence="7">Hildebrandi</strain>
    </source>
</reference>
<keyword evidence="8" id="KW-1185">Reference proteome</keyword>
<evidence type="ECO:0000256" key="2">
    <source>
        <dbReference type="ARBA" id="ARBA00007441"/>
    </source>
</evidence>
<evidence type="ECO:0000256" key="5">
    <source>
        <dbReference type="ARBA" id="ARBA00022898"/>
    </source>
</evidence>
<dbReference type="InterPro" id="IPR051326">
    <property type="entry name" value="Kynurenine-oxoglutarate_AT"/>
</dbReference>
<proteinExistence type="inferred from homology"/>
<dbReference type="FunFam" id="3.40.640.10:FF:000024">
    <property type="entry name" value="Kynurenine--oxoglutarate transaminase 3"/>
    <property type="match status" value="1"/>
</dbReference>
<evidence type="ECO:0000256" key="4">
    <source>
        <dbReference type="ARBA" id="ARBA00022679"/>
    </source>
</evidence>
<dbReference type="PANTHER" id="PTHR43807">
    <property type="entry name" value="FI04487P"/>
    <property type="match status" value="1"/>
</dbReference>
<dbReference type="EMBL" id="JAGRRH010000019">
    <property type="protein sequence ID" value="KAG7348771.1"/>
    <property type="molecule type" value="Genomic_DNA"/>
</dbReference>
<evidence type="ECO:0000256" key="1">
    <source>
        <dbReference type="ARBA" id="ARBA00001933"/>
    </source>
</evidence>
<evidence type="ECO:0000313" key="7">
    <source>
        <dbReference type="EMBL" id="KAG7348771.1"/>
    </source>
</evidence>
<comment type="similarity">
    <text evidence="2">Belongs to the class-I pyridoxal-phosphate-dependent aminotransferase family.</text>
</comment>
<sequence>MKSTLLRLGVFHHRIGVVPVVHALLTIRQTRRTIVPLSSRYYQQKRFAPRSGMTLSSSILRSSSSSSSNCHDTTTAAPAAAAGLAHRLDGLDQPTVWQEFSPLATQYNSINLGQGFPDWDPPNFVVEAMKRSIDPTFGRNANQYARSYAHMPLATVLAQEYTHRWQQSKLPSHLLPLDPTTQIATATGVTNVLYCALQGLINPGDQVVLLEPYFDIYSSQVQMAGGECVYCPLRPDTSAVGASDVFTLDLDELESKLSTQTRVLILNTPHNPTGKMFNHEELQGIANLVSKYPQLVVISDEVYEHIVFDTVNEPHLSIATINNGQIWHQTLTMSSAGKTFSCTGWKVGWAVGPSHLVKAVTSVQQWCNFSPTTPTQDAIAQALQTAREEPYQGYPTYYDWLASDYRHKRQLLVDALLVAGMKPIVPNGGFFIMADTQHVDFPYDDIANTQLSTAMPGYATGKKMPRDWALSRWLTQTVGVTAIPPSAFYSLDTVDLAANTLRFAFCKGESTLQQAKQRFETYFT</sequence>
<keyword evidence="5" id="KW-0663">Pyridoxal phosphate</keyword>
<accession>A0A9K3KSD1</accession>
<keyword evidence="3 7" id="KW-0032">Aminotransferase</keyword>
<organism evidence="7 8">
    <name type="scientific">Nitzschia inconspicua</name>
    <dbReference type="NCBI Taxonomy" id="303405"/>
    <lineage>
        <taxon>Eukaryota</taxon>
        <taxon>Sar</taxon>
        <taxon>Stramenopiles</taxon>
        <taxon>Ochrophyta</taxon>
        <taxon>Bacillariophyta</taxon>
        <taxon>Bacillariophyceae</taxon>
        <taxon>Bacillariophycidae</taxon>
        <taxon>Bacillariales</taxon>
        <taxon>Bacillariaceae</taxon>
        <taxon>Nitzschia</taxon>
    </lineage>
</organism>
<dbReference type="AlphaFoldDB" id="A0A9K3KSD1"/>
<evidence type="ECO:0000256" key="3">
    <source>
        <dbReference type="ARBA" id="ARBA00022576"/>
    </source>
</evidence>
<dbReference type="CDD" id="cd00609">
    <property type="entry name" value="AAT_like"/>
    <property type="match status" value="1"/>
</dbReference>
<dbReference type="GO" id="GO:0005737">
    <property type="term" value="C:cytoplasm"/>
    <property type="evidence" value="ECO:0007669"/>
    <property type="project" value="TreeGrafter"/>
</dbReference>
<protein>
    <submittedName>
        <fullName evidence="7">Aminotransferase class I and II</fullName>
    </submittedName>
</protein>
<keyword evidence="4" id="KW-0808">Transferase</keyword>
<dbReference type="InterPro" id="IPR004839">
    <property type="entry name" value="Aminotransferase_I/II_large"/>
</dbReference>
<dbReference type="Pfam" id="PF00155">
    <property type="entry name" value="Aminotran_1_2"/>
    <property type="match status" value="1"/>
</dbReference>
<dbReference type="Proteomes" id="UP000693970">
    <property type="component" value="Unassembled WGS sequence"/>
</dbReference>
<name>A0A9K3KSD1_9STRA</name>
<comment type="cofactor">
    <cofactor evidence="1">
        <name>pyridoxal 5'-phosphate</name>
        <dbReference type="ChEBI" id="CHEBI:597326"/>
    </cofactor>
</comment>
<evidence type="ECO:0000313" key="8">
    <source>
        <dbReference type="Proteomes" id="UP000693970"/>
    </source>
</evidence>
<reference evidence="7" key="1">
    <citation type="journal article" date="2021" name="Sci. Rep.">
        <title>Diploid genomic architecture of Nitzschia inconspicua, an elite biomass production diatom.</title>
        <authorList>
            <person name="Oliver A."/>
            <person name="Podell S."/>
            <person name="Pinowska A."/>
            <person name="Traller J.C."/>
            <person name="Smith S.R."/>
            <person name="McClure R."/>
            <person name="Beliaev A."/>
            <person name="Bohutskyi P."/>
            <person name="Hill E.A."/>
            <person name="Rabines A."/>
            <person name="Zheng H."/>
            <person name="Allen L.Z."/>
            <person name="Kuo A."/>
            <person name="Grigoriev I.V."/>
            <person name="Allen A.E."/>
            <person name="Hazlebeck D."/>
            <person name="Allen E.E."/>
        </authorList>
    </citation>
    <scope>NUCLEOTIDE SEQUENCE</scope>
    <source>
        <strain evidence="7">Hildebrandi</strain>
    </source>
</reference>
<evidence type="ECO:0000259" key="6">
    <source>
        <dbReference type="Pfam" id="PF00155"/>
    </source>
</evidence>
<dbReference type="GO" id="GO:0030170">
    <property type="term" value="F:pyridoxal phosphate binding"/>
    <property type="evidence" value="ECO:0007669"/>
    <property type="project" value="InterPro"/>
</dbReference>
<feature type="domain" description="Aminotransferase class I/classII large" evidence="6">
    <location>
        <begin position="109"/>
        <end position="513"/>
    </location>
</feature>
<dbReference type="PANTHER" id="PTHR43807:SF20">
    <property type="entry name" value="FI04487P"/>
    <property type="match status" value="1"/>
</dbReference>